<dbReference type="EMBL" id="JABSTQ010010627">
    <property type="protein sequence ID" value="KAG0419412.1"/>
    <property type="molecule type" value="Genomic_DNA"/>
</dbReference>
<name>A0AC60PGL2_IXOPE</name>
<evidence type="ECO:0000313" key="1">
    <source>
        <dbReference type="EMBL" id="KAG0419412.1"/>
    </source>
</evidence>
<evidence type="ECO:0000313" key="2">
    <source>
        <dbReference type="Proteomes" id="UP000805193"/>
    </source>
</evidence>
<proteinExistence type="predicted"/>
<protein>
    <submittedName>
        <fullName evidence="1">Uncharacterized protein</fullName>
    </submittedName>
</protein>
<gene>
    <name evidence="1" type="ORF">HPB47_004136</name>
</gene>
<dbReference type="Proteomes" id="UP000805193">
    <property type="component" value="Unassembled WGS sequence"/>
</dbReference>
<organism evidence="1 2">
    <name type="scientific">Ixodes persulcatus</name>
    <name type="common">Taiga tick</name>
    <dbReference type="NCBI Taxonomy" id="34615"/>
    <lineage>
        <taxon>Eukaryota</taxon>
        <taxon>Metazoa</taxon>
        <taxon>Ecdysozoa</taxon>
        <taxon>Arthropoda</taxon>
        <taxon>Chelicerata</taxon>
        <taxon>Arachnida</taxon>
        <taxon>Acari</taxon>
        <taxon>Parasitiformes</taxon>
        <taxon>Ixodida</taxon>
        <taxon>Ixodoidea</taxon>
        <taxon>Ixodidae</taxon>
        <taxon>Ixodinae</taxon>
        <taxon>Ixodes</taxon>
    </lineage>
</organism>
<accession>A0AC60PGL2</accession>
<keyword evidence="2" id="KW-1185">Reference proteome</keyword>
<reference evidence="1 2" key="1">
    <citation type="journal article" date="2020" name="Cell">
        <title>Large-Scale Comparative Analyses of Tick Genomes Elucidate Their Genetic Diversity and Vector Capacities.</title>
        <authorList>
            <consortium name="Tick Genome and Microbiome Consortium (TIGMIC)"/>
            <person name="Jia N."/>
            <person name="Wang J."/>
            <person name="Shi W."/>
            <person name="Du L."/>
            <person name="Sun Y."/>
            <person name="Zhan W."/>
            <person name="Jiang J.F."/>
            <person name="Wang Q."/>
            <person name="Zhang B."/>
            <person name="Ji P."/>
            <person name="Bell-Sakyi L."/>
            <person name="Cui X.M."/>
            <person name="Yuan T.T."/>
            <person name="Jiang B.G."/>
            <person name="Yang W.F."/>
            <person name="Lam T.T."/>
            <person name="Chang Q.C."/>
            <person name="Ding S.J."/>
            <person name="Wang X.J."/>
            <person name="Zhu J.G."/>
            <person name="Ruan X.D."/>
            <person name="Zhao L."/>
            <person name="Wei J.T."/>
            <person name="Ye R.Z."/>
            <person name="Que T.C."/>
            <person name="Du C.H."/>
            <person name="Zhou Y.H."/>
            <person name="Cheng J.X."/>
            <person name="Dai P.F."/>
            <person name="Guo W.B."/>
            <person name="Han X.H."/>
            <person name="Huang E.J."/>
            <person name="Li L.F."/>
            <person name="Wei W."/>
            <person name="Gao Y.C."/>
            <person name="Liu J.Z."/>
            <person name="Shao H.Z."/>
            <person name="Wang X."/>
            <person name="Wang C.C."/>
            <person name="Yang T.C."/>
            <person name="Huo Q.B."/>
            <person name="Li W."/>
            <person name="Chen H.Y."/>
            <person name="Chen S.E."/>
            <person name="Zhou L.G."/>
            <person name="Ni X.B."/>
            <person name="Tian J.H."/>
            <person name="Sheng Y."/>
            <person name="Liu T."/>
            <person name="Pan Y.S."/>
            <person name="Xia L.Y."/>
            <person name="Li J."/>
            <person name="Zhao F."/>
            <person name="Cao W.C."/>
        </authorList>
    </citation>
    <scope>NUCLEOTIDE SEQUENCE [LARGE SCALE GENOMIC DNA]</scope>
    <source>
        <strain evidence="1">Iper-2018</strain>
    </source>
</reference>
<comment type="caution">
    <text evidence="1">The sequence shown here is derived from an EMBL/GenBank/DDBJ whole genome shotgun (WGS) entry which is preliminary data.</text>
</comment>
<sequence length="405" mass="46057">MVTVRRHVCRFDFFFGEDSDQEDYQDSIDVRWIQGRCRPRQVRPRDDPFYRYDDVDFIKRFRLSKDATIRLLSNRCVLLFLLLRPCLCAVLFLSRLLSRIEHVIAFDGLRNCPLSSINQLLVALRFYATGTFQVVLGDLWGVHKSTVCRVVKRVTQAIAALARDFISFPTTEAERRIVSEGFYSMQGFPGVVGTIDCTHVPIQSPGGDHAELYRNRAGYFSINVQTVSDHQLCIRNIVVRWPGSVHDSTIFGNSALKALFESGQMNESILLGDGGYACSRYLFTPVAAPKTPAERAYNRAHIPTRSTVERQYGVWKRRFPALEFGLRIKLETALSSIVAMAVVHNLALQLGEAEPPVDLRLASRRRVFSDVVVEHVPEHHGRTSARSALSDQVFARRARVARRRE</sequence>